<comment type="similarity">
    <text evidence="1">Belongs to the aldehyde dehydrogenase family.</text>
</comment>
<dbReference type="InterPro" id="IPR016162">
    <property type="entry name" value="Ald_DH_N"/>
</dbReference>
<keyword evidence="5" id="KW-1185">Reference proteome</keyword>
<dbReference type="Pfam" id="PF00171">
    <property type="entry name" value="Aldedh"/>
    <property type="match status" value="1"/>
</dbReference>
<protein>
    <submittedName>
        <fullName evidence="4">3-sulfolactaldehyde dehydrogenase</fullName>
        <ecNumber evidence="4">1.2.1.97</ecNumber>
    </submittedName>
</protein>
<dbReference type="FunFam" id="3.40.605.10:FF:000007">
    <property type="entry name" value="NAD/NADP-dependent betaine aldehyde dehydrogenase"/>
    <property type="match status" value="1"/>
</dbReference>
<organism evidence="4 5">
    <name type="scientific">Mycolicibacterium vanbaalenii</name>
    <name type="common">Mycobacterium vanbaalenii</name>
    <dbReference type="NCBI Taxonomy" id="110539"/>
    <lineage>
        <taxon>Bacteria</taxon>
        <taxon>Bacillati</taxon>
        <taxon>Actinomycetota</taxon>
        <taxon>Actinomycetes</taxon>
        <taxon>Mycobacteriales</taxon>
        <taxon>Mycobacteriaceae</taxon>
        <taxon>Mycolicibacterium</taxon>
    </lineage>
</organism>
<dbReference type="InterPro" id="IPR016161">
    <property type="entry name" value="Ald_DH/histidinol_DH"/>
</dbReference>
<sequence length="514" mass="54374">MVGRPDSNSDATIIGVKDISRRELGAPMSESMLETDRPPVALRIGHERVSTASGGVYQHVNPCNGRPDATVPMAGELEVDRAVDSAHRAFLDWRRVKSAERRRVLLRLADLVEAHAEDFAQLGAMDNGTPTSIGHYMVGLSVEWTRYYAGWADKISGDVTAALRTEGEFSYTLAQPYGVIGAIITWNGPLISLAMKVPPALAAGNTVVVKPSELTPFTAGLFADLAQEAGIPPGVVNIVTGGADAGAALVRHPLVTKISFTGGPDTARRIMHTCADEIKPVVMELGGKSGNIIFEDADLDAACSAGTISSVGIMSGQGCAFPTRMIVARPIYGEVVDRVAAIANSIKVGDPFAPDTLAGPVVNEQAVQRITGMVGQAQRDGARLITGGRRLGGELAEGYYFAPTVFADVDPKAELAQKEVFGPVLSIIPFDDEQEAVEIANGTPYGLSGYIYTNDLRRAHRVAEDLETGEVLINGAVNLGVTRPFGGIGVSGMGKEGGREGLYEFVRIKTVSMT</sequence>
<dbReference type="InterPro" id="IPR016163">
    <property type="entry name" value="Ald_DH_C"/>
</dbReference>
<dbReference type="SUPFAM" id="SSF53720">
    <property type="entry name" value="ALDH-like"/>
    <property type="match status" value="1"/>
</dbReference>
<proteinExistence type="inferred from homology"/>
<name>A0A5S9RCQ4_MYCVN</name>
<keyword evidence="2 4" id="KW-0560">Oxidoreductase</keyword>
<dbReference type="Proteomes" id="UP000430146">
    <property type="component" value="Unassembled WGS sequence"/>
</dbReference>
<evidence type="ECO:0000256" key="1">
    <source>
        <dbReference type="ARBA" id="ARBA00009986"/>
    </source>
</evidence>
<dbReference type="Gene3D" id="3.40.605.10">
    <property type="entry name" value="Aldehyde Dehydrogenase, Chain A, domain 1"/>
    <property type="match status" value="1"/>
</dbReference>
<dbReference type="GO" id="GO:0016620">
    <property type="term" value="F:oxidoreductase activity, acting on the aldehyde or oxo group of donors, NAD or NADP as acceptor"/>
    <property type="evidence" value="ECO:0007669"/>
    <property type="project" value="InterPro"/>
</dbReference>
<evidence type="ECO:0000256" key="2">
    <source>
        <dbReference type="ARBA" id="ARBA00023002"/>
    </source>
</evidence>
<dbReference type="PANTHER" id="PTHR11699">
    <property type="entry name" value="ALDEHYDE DEHYDROGENASE-RELATED"/>
    <property type="match status" value="1"/>
</dbReference>
<dbReference type="Gene3D" id="3.40.309.10">
    <property type="entry name" value="Aldehyde Dehydrogenase, Chain A, domain 2"/>
    <property type="match status" value="1"/>
</dbReference>
<gene>
    <name evidence="4" type="ORF">AELLOGFF_02272</name>
</gene>
<reference evidence="4 5" key="1">
    <citation type="submission" date="2019-11" db="EMBL/GenBank/DDBJ databases">
        <authorList>
            <person name="Holert J."/>
        </authorList>
    </citation>
    <scope>NUCLEOTIDE SEQUENCE [LARGE SCALE GENOMIC DNA]</scope>
    <source>
        <strain evidence="4">BC8_1</strain>
    </source>
</reference>
<accession>A0A5S9RCQ4</accession>
<evidence type="ECO:0000313" key="4">
    <source>
        <dbReference type="EMBL" id="CAA0137523.1"/>
    </source>
</evidence>
<dbReference type="AlphaFoldDB" id="A0A5S9RCQ4"/>
<evidence type="ECO:0000313" key="5">
    <source>
        <dbReference type="Proteomes" id="UP000430146"/>
    </source>
</evidence>
<evidence type="ECO:0000259" key="3">
    <source>
        <dbReference type="Pfam" id="PF00171"/>
    </source>
</evidence>
<dbReference type="EMBL" id="CACSIP010000075">
    <property type="protein sequence ID" value="CAA0137523.1"/>
    <property type="molecule type" value="Genomic_DNA"/>
</dbReference>
<dbReference type="EC" id="1.2.1.97" evidence="4"/>
<dbReference type="InterPro" id="IPR015590">
    <property type="entry name" value="Aldehyde_DH_dom"/>
</dbReference>
<dbReference type="FunFam" id="3.40.309.10:FF:000012">
    <property type="entry name" value="Betaine aldehyde dehydrogenase"/>
    <property type="match status" value="1"/>
</dbReference>
<feature type="domain" description="Aldehyde dehydrogenase" evidence="3">
    <location>
        <begin position="55"/>
        <end position="511"/>
    </location>
</feature>